<keyword evidence="3" id="KW-1185">Reference proteome</keyword>
<evidence type="ECO:0000313" key="2">
    <source>
        <dbReference type="EMBL" id="CAA7390322.1"/>
    </source>
</evidence>
<evidence type="ECO:0008006" key="4">
    <source>
        <dbReference type="Google" id="ProtNLM"/>
    </source>
</evidence>
<dbReference type="AlphaFoldDB" id="A0A6N4XU84"/>
<protein>
    <recommendedName>
        <fullName evidence="4">C4-dicarboxylate ABC transporter</fullName>
    </recommendedName>
</protein>
<sequence length="77" mass="9090">MLLFLFFLYFCCMMFNWLSLITGLFYIVLGIVVIIYKFFFTILEPAIAYPLGGVLIIYGIFRIFRAISKIKNSRNEE</sequence>
<evidence type="ECO:0000313" key="3">
    <source>
        <dbReference type="Proteomes" id="UP000445309"/>
    </source>
</evidence>
<dbReference type="Proteomes" id="UP000445309">
    <property type="component" value="Unassembled WGS sequence"/>
</dbReference>
<proteinExistence type="predicted"/>
<reference evidence="2 3" key="1">
    <citation type="submission" date="2020-01" db="EMBL/GenBank/DDBJ databases">
        <authorList>
            <person name="Rodrigo-Torres L."/>
            <person name="Arahal R. D."/>
            <person name="Lucena T."/>
        </authorList>
    </citation>
    <scope>NUCLEOTIDE SEQUENCE [LARGE SCALE GENOMIC DNA]</scope>
    <source>
        <strain evidence="2 3">CECT 9393</strain>
    </source>
</reference>
<gene>
    <name evidence="2" type="ORF">CHRY9393_02626</name>
</gene>
<organism evidence="2 3">
    <name type="scientific">Chryseobacterium fistulae</name>
    <dbReference type="NCBI Taxonomy" id="2675058"/>
    <lineage>
        <taxon>Bacteria</taxon>
        <taxon>Pseudomonadati</taxon>
        <taxon>Bacteroidota</taxon>
        <taxon>Flavobacteriia</taxon>
        <taxon>Flavobacteriales</taxon>
        <taxon>Weeksellaceae</taxon>
        <taxon>Chryseobacterium group</taxon>
        <taxon>Chryseobacterium</taxon>
    </lineage>
</organism>
<feature type="transmembrane region" description="Helical" evidence="1">
    <location>
        <begin position="46"/>
        <end position="64"/>
    </location>
</feature>
<keyword evidence="1" id="KW-0812">Transmembrane</keyword>
<accession>A0A6N4XU84</accession>
<keyword evidence="1" id="KW-0472">Membrane</keyword>
<name>A0A6N4XU84_9FLAO</name>
<keyword evidence="1" id="KW-1133">Transmembrane helix</keyword>
<dbReference type="EMBL" id="CACVBY010000068">
    <property type="protein sequence ID" value="CAA7390322.1"/>
    <property type="molecule type" value="Genomic_DNA"/>
</dbReference>
<evidence type="ECO:0000256" key="1">
    <source>
        <dbReference type="SAM" id="Phobius"/>
    </source>
</evidence>
<feature type="transmembrane region" description="Helical" evidence="1">
    <location>
        <begin position="7"/>
        <end position="40"/>
    </location>
</feature>